<keyword evidence="2" id="KW-1185">Reference proteome</keyword>
<dbReference type="RefSeq" id="WP_345434606.1">
    <property type="nucleotide sequence ID" value="NZ_BAABHK010000009.1"/>
</dbReference>
<proteinExistence type="predicted"/>
<evidence type="ECO:0008006" key="3">
    <source>
        <dbReference type="Google" id="ProtNLM"/>
    </source>
</evidence>
<name>A0ABP8UGQ3_9ACTN</name>
<comment type="caution">
    <text evidence="1">The sequence shown here is derived from an EMBL/GenBank/DDBJ whole genome shotgun (WGS) entry which is preliminary data.</text>
</comment>
<sequence>MADRMVGLGMVTEEKAAAVLAGIAEWREDHLDEDLDERDVFGWLPEFGIAVSVHGEDVDFVESYYAYLLEKEVTACTGGAVVVTDVVLVRDEDDEDGAEYLHFLRNGEPVWWHVEHESDDYVDQAAVSEQINDLDPGGDDPRVFYELLREKREACQDDVYVLASPEQAGALRDEFGLDFHGLDMDRTRPGEQPTAEPGTVEWYMQDDRRYMTEPAKVSLDGWLSGMVDALDGWRARFLPEDFPFDFTLDSLDALQRQVLHRFADWNAVDSAADDPFVVGAVRYVGETLIRHAPGHWGYHDTADSMYGRVPLIRSNTPGAFRAIVVPLHRLSRVAEDRRFGILRESVEALQEAADEYATALRALGSIRRSE</sequence>
<accession>A0ABP8UGQ3</accession>
<evidence type="ECO:0000313" key="2">
    <source>
        <dbReference type="Proteomes" id="UP001501442"/>
    </source>
</evidence>
<organism evidence="1 2">
    <name type="scientific">Actinoallomurus vinaceus</name>
    <dbReference type="NCBI Taxonomy" id="1080074"/>
    <lineage>
        <taxon>Bacteria</taxon>
        <taxon>Bacillati</taxon>
        <taxon>Actinomycetota</taxon>
        <taxon>Actinomycetes</taxon>
        <taxon>Streptosporangiales</taxon>
        <taxon>Thermomonosporaceae</taxon>
        <taxon>Actinoallomurus</taxon>
    </lineage>
</organism>
<gene>
    <name evidence="1" type="ORF">GCM10023196_061600</name>
</gene>
<dbReference type="Proteomes" id="UP001501442">
    <property type="component" value="Unassembled WGS sequence"/>
</dbReference>
<reference evidence="2" key="1">
    <citation type="journal article" date="2019" name="Int. J. Syst. Evol. Microbiol.">
        <title>The Global Catalogue of Microorganisms (GCM) 10K type strain sequencing project: providing services to taxonomists for standard genome sequencing and annotation.</title>
        <authorList>
            <consortium name="The Broad Institute Genomics Platform"/>
            <consortium name="The Broad Institute Genome Sequencing Center for Infectious Disease"/>
            <person name="Wu L."/>
            <person name="Ma J."/>
        </authorList>
    </citation>
    <scope>NUCLEOTIDE SEQUENCE [LARGE SCALE GENOMIC DNA]</scope>
    <source>
        <strain evidence="2">JCM 17939</strain>
    </source>
</reference>
<dbReference type="EMBL" id="BAABHK010000009">
    <property type="protein sequence ID" value="GAA4631588.1"/>
    <property type="molecule type" value="Genomic_DNA"/>
</dbReference>
<evidence type="ECO:0000313" key="1">
    <source>
        <dbReference type="EMBL" id="GAA4631588.1"/>
    </source>
</evidence>
<protein>
    <recommendedName>
        <fullName evidence="3">DUF3806 domain-containing protein</fullName>
    </recommendedName>
</protein>